<dbReference type="RefSeq" id="WP_285333359.1">
    <property type="nucleotide sequence ID" value="NZ_JASODW010000009.1"/>
</dbReference>
<gene>
    <name evidence="3" type="ORF">QP116_07540</name>
</gene>
<organism evidence="3 4">
    <name type="scientific">Pseudoglutamicibacter cumminsii</name>
    <dbReference type="NCBI Taxonomy" id="156979"/>
    <lineage>
        <taxon>Bacteria</taxon>
        <taxon>Bacillati</taxon>
        <taxon>Actinomycetota</taxon>
        <taxon>Actinomycetes</taxon>
        <taxon>Micrococcales</taxon>
        <taxon>Micrococcaceae</taxon>
        <taxon>Pseudoglutamicibacter</taxon>
    </lineage>
</organism>
<dbReference type="SUPFAM" id="SSF51261">
    <property type="entry name" value="Duplicated hybrid motif"/>
    <property type="match status" value="1"/>
</dbReference>
<comment type="caution">
    <text evidence="3">The sequence shown here is derived from an EMBL/GenBank/DDBJ whole genome shotgun (WGS) entry which is preliminary data.</text>
</comment>
<dbReference type="GO" id="GO:0004222">
    <property type="term" value="F:metalloendopeptidase activity"/>
    <property type="evidence" value="ECO:0007669"/>
    <property type="project" value="TreeGrafter"/>
</dbReference>
<accession>A0AAP4FDT0</accession>
<reference evidence="3" key="1">
    <citation type="submission" date="2023-05" db="EMBL/GenBank/DDBJ databases">
        <title>Cataloging the Phylogenetic Diversity of Human Bladder Bacteria.</title>
        <authorList>
            <person name="Du J."/>
        </authorList>
    </citation>
    <scope>NUCLEOTIDE SEQUENCE</scope>
    <source>
        <strain evidence="3">UMB9978</strain>
    </source>
</reference>
<feature type="domain" description="M23ase beta-sheet core" evidence="2">
    <location>
        <begin position="80"/>
        <end position="164"/>
    </location>
</feature>
<evidence type="ECO:0000256" key="1">
    <source>
        <dbReference type="ARBA" id="ARBA00022729"/>
    </source>
</evidence>
<name>A0AAP4FDT0_9MICC</name>
<dbReference type="PANTHER" id="PTHR21666">
    <property type="entry name" value="PEPTIDASE-RELATED"/>
    <property type="match status" value="1"/>
</dbReference>
<dbReference type="PANTHER" id="PTHR21666:SF289">
    <property type="entry name" value="L-ALA--D-GLU ENDOPEPTIDASE"/>
    <property type="match status" value="1"/>
</dbReference>
<keyword evidence="1" id="KW-0732">Signal</keyword>
<dbReference type="InterPro" id="IPR011055">
    <property type="entry name" value="Dup_hybrid_motif"/>
</dbReference>
<proteinExistence type="predicted"/>
<sequence>MKTHTPSPARNRFPTIAPLPGTGLPRTVLLCMLALICTVALTAAKPIPPVGREPTGSESWEDVGMLRGFEAPEHVWSAGSRGVQLKAAAGDAVVAPADGVVSFVGKVAGRPVVAIQLPSGWRTTVEPVDASVSKGDRVTAGERIGTVATGGPCDQRCVHWGLKTGSGANVLYKDPRTLLSEQPSVLWPDADTPPRSGP</sequence>
<protein>
    <submittedName>
        <fullName evidence="3">M23 family metallopeptidase</fullName>
        <ecNumber evidence="3">3.4.-.-</ecNumber>
    </submittedName>
</protein>
<dbReference type="CDD" id="cd12797">
    <property type="entry name" value="M23_peptidase"/>
    <property type="match status" value="1"/>
</dbReference>
<dbReference type="Gene3D" id="2.70.70.10">
    <property type="entry name" value="Glucose Permease (Domain IIA)"/>
    <property type="match status" value="1"/>
</dbReference>
<dbReference type="EMBL" id="JASODW010000009">
    <property type="protein sequence ID" value="MDK6275579.1"/>
    <property type="molecule type" value="Genomic_DNA"/>
</dbReference>
<dbReference type="EC" id="3.4.-.-" evidence="3"/>
<evidence type="ECO:0000259" key="2">
    <source>
        <dbReference type="Pfam" id="PF01551"/>
    </source>
</evidence>
<dbReference type="InterPro" id="IPR016047">
    <property type="entry name" value="M23ase_b-sheet_dom"/>
</dbReference>
<dbReference type="Proteomes" id="UP001240483">
    <property type="component" value="Unassembled WGS sequence"/>
</dbReference>
<dbReference type="InterPro" id="IPR050570">
    <property type="entry name" value="Cell_wall_metabolism_enzyme"/>
</dbReference>
<keyword evidence="3" id="KW-0378">Hydrolase</keyword>
<evidence type="ECO:0000313" key="4">
    <source>
        <dbReference type="Proteomes" id="UP001240483"/>
    </source>
</evidence>
<dbReference type="Pfam" id="PF01551">
    <property type="entry name" value="Peptidase_M23"/>
    <property type="match status" value="1"/>
</dbReference>
<dbReference type="AlphaFoldDB" id="A0AAP4FDT0"/>
<evidence type="ECO:0000313" key="3">
    <source>
        <dbReference type="EMBL" id="MDK6275579.1"/>
    </source>
</evidence>